<proteinExistence type="predicted"/>
<dbReference type="Proteomes" id="UP001304650">
    <property type="component" value="Chromosome"/>
</dbReference>
<reference evidence="1" key="1">
    <citation type="submission" date="2022-02" db="EMBL/GenBank/DDBJ databases">
        <title>Paenibacillus sp. MBLB1832 Whole Genome Shotgun Sequencing.</title>
        <authorList>
            <person name="Hwang C.Y."/>
            <person name="Cho E.-S."/>
            <person name="Seo M.-J."/>
        </authorList>
    </citation>
    <scope>NUCLEOTIDE SEQUENCE</scope>
    <source>
        <strain evidence="1">MBLB1832</strain>
    </source>
</reference>
<dbReference type="EMBL" id="CP130319">
    <property type="protein sequence ID" value="WNR42233.1"/>
    <property type="molecule type" value="Genomic_DNA"/>
</dbReference>
<dbReference type="KEGG" id="proo:MJB10_13915"/>
<dbReference type="PROSITE" id="PS51257">
    <property type="entry name" value="PROKAR_LIPOPROTEIN"/>
    <property type="match status" value="1"/>
</dbReference>
<gene>
    <name evidence="1" type="ORF">MJB10_13915</name>
</gene>
<protein>
    <submittedName>
        <fullName evidence="1">Uncharacterized protein</fullName>
    </submittedName>
</protein>
<dbReference type="RefSeq" id="WP_314795505.1">
    <property type="nucleotide sequence ID" value="NZ_CP130319.1"/>
</dbReference>
<keyword evidence="2" id="KW-1185">Reference proteome</keyword>
<evidence type="ECO:0000313" key="1">
    <source>
        <dbReference type="EMBL" id="WNR42233.1"/>
    </source>
</evidence>
<sequence>MKKFTMYTMMAVAFWTLTGCSSWDGIHAKKASVSIQSTGLADKSENDQKHTVLDMSSPSQQAKAQDDPQPRISYLSMNRELADQLMQVAHLGSTAVAMTDKHIYVAVDLGEAKEKGADQTAKDLSKTNDPAKEAGLFGSGKGAQMDWVTAKPIPTETSQAIRHMLTRIYPDSTVFMSSNPLFVSRMMYYDMQQRNNKRMETYLNEFNTMVQYAFPVSQ</sequence>
<accession>A0AA96LJP7</accession>
<evidence type="ECO:0000313" key="2">
    <source>
        <dbReference type="Proteomes" id="UP001304650"/>
    </source>
</evidence>
<dbReference type="AlphaFoldDB" id="A0AA96LJP7"/>
<name>A0AA96LJP7_9BACL</name>
<organism evidence="1 2">
    <name type="scientific">Paenibacillus roseopurpureus</name>
    <dbReference type="NCBI Taxonomy" id="2918901"/>
    <lineage>
        <taxon>Bacteria</taxon>
        <taxon>Bacillati</taxon>
        <taxon>Bacillota</taxon>
        <taxon>Bacilli</taxon>
        <taxon>Bacillales</taxon>
        <taxon>Paenibacillaceae</taxon>
        <taxon>Paenibacillus</taxon>
    </lineage>
</organism>